<reference evidence="2" key="1">
    <citation type="submission" date="2022-11" db="UniProtKB">
        <authorList>
            <consortium name="WormBaseParasite"/>
        </authorList>
    </citation>
    <scope>IDENTIFICATION</scope>
</reference>
<dbReference type="WBParaSite" id="PS1159_v2.g2865.t1">
    <property type="protein sequence ID" value="PS1159_v2.g2865.t1"/>
    <property type="gene ID" value="PS1159_v2.g2865"/>
</dbReference>
<name>A0AC35G955_9BILA</name>
<proteinExistence type="predicted"/>
<dbReference type="Proteomes" id="UP000887580">
    <property type="component" value="Unplaced"/>
</dbReference>
<protein>
    <submittedName>
        <fullName evidence="2">Uncharacterized protein</fullName>
    </submittedName>
</protein>
<evidence type="ECO:0000313" key="2">
    <source>
        <dbReference type="WBParaSite" id="PS1159_v2.g2865.t1"/>
    </source>
</evidence>
<accession>A0AC35G955</accession>
<organism evidence="1 2">
    <name type="scientific">Panagrolaimus sp. PS1159</name>
    <dbReference type="NCBI Taxonomy" id="55785"/>
    <lineage>
        <taxon>Eukaryota</taxon>
        <taxon>Metazoa</taxon>
        <taxon>Ecdysozoa</taxon>
        <taxon>Nematoda</taxon>
        <taxon>Chromadorea</taxon>
        <taxon>Rhabditida</taxon>
        <taxon>Tylenchina</taxon>
        <taxon>Panagrolaimomorpha</taxon>
        <taxon>Panagrolaimoidea</taxon>
        <taxon>Panagrolaimidae</taxon>
        <taxon>Panagrolaimus</taxon>
    </lineage>
</organism>
<sequence length="241" mass="27832">MFVTSILVFCLFTIVKCNNNNISFDTLNNELLEDTFASAIAYQDGEDIQLKSGEQYKWLEIILKNGFLEVEMDLKTCYGISNFCYNSTDKMDPLTDICFTGFCGFQVEGSNPIKNIINDEYYEIVRTMNIGHMRTDIFENCKSPSIFRMQYWETIFCNDKVKDYSCAPKMDKDNKIHIYVKEISPYCPVKILNAEIYDPTKTTTMLSTKIGTTTEKTEDASLAWYFWVIIVTVLIVIFILA</sequence>
<evidence type="ECO:0000313" key="1">
    <source>
        <dbReference type="Proteomes" id="UP000887580"/>
    </source>
</evidence>